<protein>
    <recommendedName>
        <fullName evidence="2">RYYR-CCHC domain-containing protein</fullName>
    </recommendedName>
</protein>
<proteinExistence type="predicted"/>
<name>A0A238BUX8_9BILA</name>
<dbReference type="OrthoDB" id="5793750at2759"/>
<accession>A0A238BUX8</accession>
<sequence length="479" mass="54159">MDPIGTQNTVETINKIDALSALNTTEDYGEPVYVEAHGGKNHVIMYRSRTNPELAIEFFFRSSSKDGRSRYYRCTKCWYKYKLNRGTCATLIVRDGRIITDPENPVVPHQCEFRSLESVKANRAWIASRKRTTKSSSLEDLSDISTPCTSGLNLREVLEIWAEDSNTGMSNAESIDEKVESGGETGGTSTPSSTSSKNGRNLDDNPVWARIRERITGVDNIDLACEESMGLSSPSGSPSPSYKFPNMDEDAPETNTDMADDTEKSSYLDDAFTTSMLKKNDEALGKLQQAIDNNENFDIDDVSLVDNVFACKFNNTTDVQDKIAICEEWLCFLAKIIPIATSRWLSHYQFSIYYTFHMLALVFRHYENKDEKKRFYKISLPLFKSLLQATNLIPETSEEIVNTKLDVLLSISFIAVQFYDVSDQEIVKYIEREMRSVGDSVAGNYSSEAATLMVQKVFRISNNLEERKRLLSGRIEYAL</sequence>
<organism evidence="3 4">
    <name type="scientific">Onchocerca flexuosa</name>
    <dbReference type="NCBI Taxonomy" id="387005"/>
    <lineage>
        <taxon>Eukaryota</taxon>
        <taxon>Metazoa</taxon>
        <taxon>Ecdysozoa</taxon>
        <taxon>Nematoda</taxon>
        <taxon>Chromadorea</taxon>
        <taxon>Rhabditida</taxon>
        <taxon>Spirurina</taxon>
        <taxon>Spiruromorpha</taxon>
        <taxon>Filarioidea</taxon>
        <taxon>Onchocercidae</taxon>
        <taxon>Onchocerca</taxon>
    </lineage>
</organism>
<keyword evidence="4" id="KW-1185">Reference proteome</keyword>
<feature type="compositionally biased region" description="Low complexity" evidence="1">
    <location>
        <begin position="187"/>
        <end position="196"/>
    </location>
</feature>
<gene>
    <name evidence="3" type="ORF">X798_04209</name>
</gene>
<feature type="compositionally biased region" description="Low complexity" evidence="1">
    <location>
        <begin position="232"/>
        <end position="241"/>
    </location>
</feature>
<evidence type="ECO:0000256" key="1">
    <source>
        <dbReference type="SAM" id="MobiDB-lite"/>
    </source>
</evidence>
<evidence type="ECO:0000313" key="4">
    <source>
        <dbReference type="Proteomes" id="UP000242913"/>
    </source>
</evidence>
<feature type="region of interest" description="Disordered" evidence="1">
    <location>
        <begin position="168"/>
        <end position="205"/>
    </location>
</feature>
<dbReference type="InterPro" id="IPR057001">
    <property type="entry name" value="RYYR-CCHC"/>
</dbReference>
<dbReference type="Pfam" id="PF23674">
    <property type="entry name" value="RYYR-CCHC"/>
    <property type="match status" value="1"/>
</dbReference>
<feature type="domain" description="RYYR-CCHC" evidence="2">
    <location>
        <begin position="62"/>
        <end position="102"/>
    </location>
</feature>
<evidence type="ECO:0000313" key="3">
    <source>
        <dbReference type="EMBL" id="OZC08794.1"/>
    </source>
</evidence>
<reference evidence="3 4" key="1">
    <citation type="submission" date="2015-12" db="EMBL/GenBank/DDBJ databases">
        <title>Draft genome of the nematode, Onchocerca flexuosa.</title>
        <authorList>
            <person name="Mitreva M."/>
        </authorList>
    </citation>
    <scope>NUCLEOTIDE SEQUENCE [LARGE SCALE GENOMIC DNA]</scope>
    <source>
        <strain evidence="3">Red Deer</strain>
    </source>
</reference>
<dbReference type="EMBL" id="KZ270003">
    <property type="protein sequence ID" value="OZC08794.1"/>
    <property type="molecule type" value="Genomic_DNA"/>
</dbReference>
<feature type="region of interest" description="Disordered" evidence="1">
    <location>
        <begin position="228"/>
        <end position="261"/>
    </location>
</feature>
<dbReference type="AlphaFoldDB" id="A0A238BUX8"/>
<evidence type="ECO:0000259" key="2">
    <source>
        <dbReference type="Pfam" id="PF23674"/>
    </source>
</evidence>
<dbReference type="Proteomes" id="UP000242913">
    <property type="component" value="Unassembled WGS sequence"/>
</dbReference>